<dbReference type="AlphaFoldDB" id="A0A224YBF4"/>
<evidence type="ECO:0000256" key="1">
    <source>
        <dbReference type="ARBA" id="ARBA00004141"/>
    </source>
</evidence>
<keyword evidence="10" id="KW-0066">ATP synthesis</keyword>
<feature type="transmembrane region" description="Helical" evidence="12">
    <location>
        <begin position="98"/>
        <end position="119"/>
    </location>
</feature>
<dbReference type="GeneID" id="76345365"/>
<comment type="similarity">
    <text evidence="2">Belongs to the ATPase A chain family.</text>
</comment>
<evidence type="ECO:0000256" key="12">
    <source>
        <dbReference type="SAM" id="Phobius"/>
    </source>
</evidence>
<keyword evidence="9 12" id="KW-0472">Membrane</keyword>
<evidence type="ECO:0000256" key="3">
    <source>
        <dbReference type="ARBA" id="ARBA00022448"/>
    </source>
</evidence>
<proteinExistence type="inferred from homology"/>
<evidence type="ECO:0000313" key="13">
    <source>
        <dbReference type="EMBL" id="MAA11152.1"/>
    </source>
</evidence>
<evidence type="ECO:0000256" key="9">
    <source>
        <dbReference type="ARBA" id="ARBA00023136"/>
    </source>
</evidence>
<organism evidence="13">
    <name type="scientific">Rhipicephalus zambeziensis</name>
    <dbReference type="NCBI Taxonomy" id="60191"/>
    <lineage>
        <taxon>Eukaryota</taxon>
        <taxon>Metazoa</taxon>
        <taxon>Ecdysozoa</taxon>
        <taxon>Arthropoda</taxon>
        <taxon>Chelicerata</taxon>
        <taxon>Arachnida</taxon>
        <taxon>Acari</taxon>
        <taxon>Parasitiformes</taxon>
        <taxon>Ixodida</taxon>
        <taxon>Ixodoidea</taxon>
        <taxon>Ixodidae</taxon>
        <taxon>Rhipicephalinae</taxon>
        <taxon>Rhipicephalus</taxon>
        <taxon>Rhipicephalus</taxon>
    </lineage>
</organism>
<keyword evidence="4" id="KW-0138">CF(0)</keyword>
<dbReference type="InterPro" id="IPR023011">
    <property type="entry name" value="ATP_synth_F0_asu_AS"/>
</dbReference>
<dbReference type="EMBL" id="GFPF01000006">
    <property type="protein sequence ID" value="MAA11152.1"/>
    <property type="molecule type" value="Transcribed_RNA"/>
</dbReference>
<dbReference type="Gene3D" id="1.20.120.220">
    <property type="entry name" value="ATP synthase, F0 complex, subunit A"/>
    <property type="match status" value="1"/>
</dbReference>
<geneLocation type="mitochondrion" evidence="13"/>
<keyword evidence="5 12" id="KW-0812">Transmembrane</keyword>
<feature type="transmembrane region" description="Helical" evidence="12">
    <location>
        <begin position="24"/>
        <end position="49"/>
    </location>
</feature>
<dbReference type="GO" id="GO:0045259">
    <property type="term" value="C:proton-transporting ATP synthase complex"/>
    <property type="evidence" value="ECO:0007669"/>
    <property type="project" value="UniProtKB-KW"/>
</dbReference>
<dbReference type="PRINTS" id="PR00123">
    <property type="entry name" value="ATPASEA"/>
</dbReference>
<accession>A0A224YBF4</accession>
<dbReference type="PANTHER" id="PTHR11410">
    <property type="entry name" value="ATP SYNTHASE SUBUNIT A"/>
    <property type="match status" value="1"/>
</dbReference>
<feature type="transmembrane region" description="Helical" evidence="12">
    <location>
        <begin position="196"/>
        <end position="218"/>
    </location>
</feature>
<feature type="transmembrane region" description="Helical" evidence="12">
    <location>
        <begin position="131"/>
        <end position="151"/>
    </location>
</feature>
<reference evidence="13" key="1">
    <citation type="journal article" date="2017" name="Parasit. Vectors">
        <title>Sialotranscriptomics of Rhipicephalus zambeziensis reveals intricate expression profiles of secretory proteins and suggests tight temporal transcriptional regulation during blood-feeding.</title>
        <authorList>
            <person name="de Castro M.H."/>
            <person name="de Klerk D."/>
            <person name="Pienaar R."/>
            <person name="Rees D.J.G."/>
            <person name="Mans B.J."/>
        </authorList>
    </citation>
    <scope>NUCLEOTIDE SEQUENCE</scope>
    <source>
        <tissue evidence="13">Salivary glands</tissue>
    </source>
</reference>
<dbReference type="SUPFAM" id="SSF81336">
    <property type="entry name" value="F1F0 ATP synthase subunit A"/>
    <property type="match status" value="1"/>
</dbReference>
<dbReference type="NCBIfam" id="TIGR01131">
    <property type="entry name" value="ATP_synt_6_or_A"/>
    <property type="match status" value="1"/>
</dbReference>
<sequence length="221" mass="25458">MMHNLFSIFDPSTSSNFNLNWMSLLIWLLIIPHIFWASSSLFLISWKILLKKFFQEISNNMKTSKLKNCIIITAIFIFILMSNTMGLLPYTFTSSSHLVFTMFFAFPFWVSFMLFSLINKFNMVMSHLVPMGSPMMLSFFMVIIETVSNFIRPITLSVRLTANMISGHLLIHLLSSISMFGNTFFVMSIPLMMTLLILETAVAFIQGFVFVILISLYINES</sequence>
<dbReference type="GO" id="GO:0046933">
    <property type="term" value="F:proton-transporting ATP synthase activity, rotational mechanism"/>
    <property type="evidence" value="ECO:0007669"/>
    <property type="project" value="TreeGrafter"/>
</dbReference>
<evidence type="ECO:0000256" key="11">
    <source>
        <dbReference type="RuleBase" id="RU004450"/>
    </source>
</evidence>
<protein>
    <recommendedName>
        <fullName evidence="11">ATP synthase subunit a</fullName>
    </recommendedName>
</protein>
<dbReference type="CDD" id="cd00310">
    <property type="entry name" value="ATP-synt_Fo_a_6"/>
    <property type="match status" value="1"/>
</dbReference>
<evidence type="ECO:0000256" key="5">
    <source>
        <dbReference type="ARBA" id="ARBA00022692"/>
    </source>
</evidence>
<keyword evidence="13" id="KW-0496">Mitochondrion</keyword>
<dbReference type="PANTHER" id="PTHR11410:SF0">
    <property type="entry name" value="ATP SYNTHASE SUBUNIT A"/>
    <property type="match status" value="1"/>
</dbReference>
<evidence type="ECO:0000256" key="8">
    <source>
        <dbReference type="ARBA" id="ARBA00023065"/>
    </source>
</evidence>
<dbReference type="InterPro" id="IPR000568">
    <property type="entry name" value="ATP_synth_F0_asu"/>
</dbReference>
<keyword evidence="7 12" id="KW-1133">Transmembrane helix</keyword>
<feature type="transmembrane region" description="Helical" evidence="12">
    <location>
        <begin position="171"/>
        <end position="189"/>
    </location>
</feature>
<dbReference type="RefSeq" id="YP_010535796.1">
    <property type="nucleotide sequence ID" value="NC_067930.1"/>
</dbReference>
<evidence type="ECO:0000256" key="10">
    <source>
        <dbReference type="ARBA" id="ARBA00023310"/>
    </source>
</evidence>
<keyword evidence="6" id="KW-0375">Hydrogen ion transport</keyword>
<feature type="transmembrane region" description="Helical" evidence="12">
    <location>
        <begin position="70"/>
        <end position="92"/>
    </location>
</feature>
<dbReference type="CTD" id="4508"/>
<dbReference type="GO" id="GO:0005743">
    <property type="term" value="C:mitochondrial inner membrane"/>
    <property type="evidence" value="ECO:0007669"/>
    <property type="project" value="UniProtKB-SubCell"/>
</dbReference>
<keyword evidence="3" id="KW-0813">Transport</keyword>
<comment type="subcellular location">
    <subcellularLocation>
        <location evidence="1">Membrane</location>
        <topology evidence="1">Multi-pass membrane protein</topology>
    </subcellularLocation>
    <subcellularLocation>
        <location evidence="11">Mitochondrion inner membrane</location>
        <topology evidence="11">Multi-pass membrane protein</topology>
    </subcellularLocation>
</comment>
<dbReference type="Pfam" id="PF00119">
    <property type="entry name" value="ATP-synt_A"/>
    <property type="match status" value="1"/>
</dbReference>
<evidence type="ECO:0000256" key="2">
    <source>
        <dbReference type="ARBA" id="ARBA00006810"/>
    </source>
</evidence>
<dbReference type="InterPro" id="IPR045083">
    <property type="entry name" value="ATP_synth_F0_asu_bact/mt"/>
</dbReference>
<dbReference type="PROSITE" id="PS00449">
    <property type="entry name" value="ATPASE_A"/>
    <property type="match status" value="1"/>
</dbReference>
<evidence type="ECO:0000256" key="4">
    <source>
        <dbReference type="ARBA" id="ARBA00022547"/>
    </source>
</evidence>
<evidence type="ECO:0000256" key="7">
    <source>
        <dbReference type="ARBA" id="ARBA00022989"/>
    </source>
</evidence>
<name>A0A224YBF4_9ACAR</name>
<dbReference type="InterPro" id="IPR035908">
    <property type="entry name" value="F0_ATP_A_sf"/>
</dbReference>
<evidence type="ECO:0000256" key="6">
    <source>
        <dbReference type="ARBA" id="ARBA00022781"/>
    </source>
</evidence>
<keyword evidence="8" id="KW-0406">Ion transport</keyword>